<dbReference type="Pfam" id="PF01960">
    <property type="entry name" value="ArgJ"/>
    <property type="match status" value="1"/>
</dbReference>
<feature type="chain" id="PRO_5023484820" description="Arginine biosynthesis bifunctional protein ArgJ beta chain" evidence="9">
    <location>
        <begin position="199"/>
        <end position="412"/>
    </location>
</feature>
<feature type="binding site" evidence="9">
    <location>
        <position position="188"/>
    </location>
    <ligand>
        <name>substrate</name>
    </ligand>
</feature>
<feature type="site" description="Involved in the stabilization of negative charge on the oxyanion by the formation of the oxyanion hole" evidence="9">
    <location>
        <position position="127"/>
    </location>
</feature>
<dbReference type="RefSeq" id="WP_371868713.1">
    <property type="nucleotide sequence ID" value="NZ_BMDM01000002.1"/>
</dbReference>
<dbReference type="KEGG" id="sste:SAMEA4384403_0882"/>
<dbReference type="AlphaFoldDB" id="A0A239YVF9"/>
<dbReference type="Gene3D" id="3.30.2330.10">
    <property type="entry name" value="arginine biosynthesis bifunctional protein suprefamily"/>
    <property type="match status" value="1"/>
</dbReference>
<comment type="catalytic activity">
    <reaction evidence="9">
        <text>L-glutamate + acetyl-CoA = N-acetyl-L-glutamate + CoA + H(+)</text>
        <dbReference type="Rhea" id="RHEA:24292"/>
        <dbReference type="ChEBI" id="CHEBI:15378"/>
        <dbReference type="ChEBI" id="CHEBI:29985"/>
        <dbReference type="ChEBI" id="CHEBI:44337"/>
        <dbReference type="ChEBI" id="CHEBI:57287"/>
        <dbReference type="ChEBI" id="CHEBI:57288"/>
        <dbReference type="EC" id="2.3.1.1"/>
    </reaction>
</comment>
<comment type="pathway">
    <text evidence="9">Amino-acid biosynthesis; L-arginine biosynthesis; N(2)-acetyl-L-ornithine from L-glutamate: step 1/4.</text>
</comment>
<comment type="catalytic activity">
    <reaction evidence="9">
        <text>N(2)-acetyl-L-ornithine + L-glutamate = N-acetyl-L-glutamate + L-ornithine</text>
        <dbReference type="Rhea" id="RHEA:15349"/>
        <dbReference type="ChEBI" id="CHEBI:29985"/>
        <dbReference type="ChEBI" id="CHEBI:44337"/>
        <dbReference type="ChEBI" id="CHEBI:46911"/>
        <dbReference type="ChEBI" id="CHEBI:57805"/>
        <dbReference type="EC" id="2.3.1.35"/>
    </reaction>
</comment>
<dbReference type="PANTHER" id="PTHR23100:SF0">
    <property type="entry name" value="ARGININE BIOSYNTHESIS BIFUNCTIONAL PROTEIN ARGJ, MITOCHONDRIAL"/>
    <property type="match status" value="1"/>
</dbReference>
<feature type="binding site" evidence="9">
    <location>
        <position position="412"/>
    </location>
    <ligand>
        <name>substrate</name>
    </ligand>
</feature>
<evidence type="ECO:0000313" key="10">
    <source>
        <dbReference type="EMBL" id="SNV62772.1"/>
    </source>
</evidence>
<feature type="binding site" evidence="9">
    <location>
        <position position="407"/>
    </location>
    <ligand>
        <name>substrate</name>
    </ligand>
</feature>
<evidence type="ECO:0000256" key="8">
    <source>
        <dbReference type="ARBA" id="ARBA00023315"/>
    </source>
</evidence>
<evidence type="ECO:0000256" key="5">
    <source>
        <dbReference type="ARBA" id="ARBA00022679"/>
    </source>
</evidence>
<evidence type="ECO:0000256" key="7">
    <source>
        <dbReference type="ARBA" id="ARBA00023268"/>
    </source>
</evidence>
<accession>A0A239YVF9</accession>
<dbReference type="Gene3D" id="3.60.70.12">
    <property type="entry name" value="L-amino peptidase D-ALA esterase/amidase"/>
    <property type="match status" value="1"/>
</dbReference>
<dbReference type="GO" id="GO:0005737">
    <property type="term" value="C:cytoplasm"/>
    <property type="evidence" value="ECO:0007669"/>
    <property type="project" value="UniProtKB-SubCell"/>
</dbReference>
<keyword evidence="5 9" id="KW-0808">Transferase</keyword>
<keyword evidence="4 9" id="KW-0028">Amino-acid biosynthesis</keyword>
<dbReference type="NCBIfam" id="NF003802">
    <property type="entry name" value="PRK05388.1"/>
    <property type="match status" value="1"/>
</dbReference>
<dbReference type="EMBL" id="LT906462">
    <property type="protein sequence ID" value="SNV62772.1"/>
    <property type="molecule type" value="Genomic_DNA"/>
</dbReference>
<comment type="subunit">
    <text evidence="2 9">Heterotetramer of two alpha and two beta chains.</text>
</comment>
<feature type="binding site" evidence="9">
    <location>
        <position position="285"/>
    </location>
    <ligand>
        <name>substrate</name>
    </ligand>
</feature>
<dbReference type="FunFam" id="3.30.2330.10:FF:000001">
    <property type="entry name" value="Arginine biosynthesis bifunctional protein ArgJ, mitochondrial"/>
    <property type="match status" value="1"/>
</dbReference>
<comment type="function">
    <text evidence="9">Catalyzes two activities which are involved in the cyclic version of arginine biosynthesis: the synthesis of N-acetylglutamate from glutamate and acetyl-CoA as the acetyl donor, and of ornithine by transacetylation between N(2)-acetylornithine and glutamate.</text>
</comment>
<dbReference type="CDD" id="cd02152">
    <property type="entry name" value="OAT"/>
    <property type="match status" value="1"/>
</dbReference>
<reference evidence="10 11" key="1">
    <citation type="submission" date="2017-06" db="EMBL/GenBank/DDBJ databases">
        <authorList>
            <consortium name="Pathogen Informatics"/>
        </authorList>
    </citation>
    <scope>NUCLEOTIDE SEQUENCE [LARGE SCALE GENOMIC DNA]</scope>
    <source>
        <strain evidence="10 11">NCTC13839</strain>
    </source>
</reference>
<evidence type="ECO:0000256" key="2">
    <source>
        <dbReference type="ARBA" id="ARBA00011475"/>
    </source>
</evidence>
<dbReference type="Proteomes" id="UP000242084">
    <property type="component" value="Chromosome 1"/>
</dbReference>
<name>A0A239YVF9_9STAP</name>
<gene>
    <name evidence="9 10" type="primary">argJ</name>
    <name evidence="10" type="ORF">SAMEA4384403_00882</name>
</gene>
<evidence type="ECO:0000256" key="1">
    <source>
        <dbReference type="ARBA" id="ARBA00006774"/>
    </source>
</evidence>
<dbReference type="Gene3D" id="3.10.20.340">
    <property type="entry name" value="ArgJ beta chain, C-terminal domain"/>
    <property type="match status" value="1"/>
</dbReference>
<feature type="binding site" evidence="9">
    <location>
        <position position="199"/>
    </location>
    <ligand>
        <name>substrate</name>
    </ligand>
</feature>
<keyword evidence="9" id="KW-0963">Cytoplasm</keyword>
<evidence type="ECO:0000313" key="11">
    <source>
        <dbReference type="Proteomes" id="UP000242084"/>
    </source>
</evidence>
<keyword evidence="8 9" id="KW-0012">Acyltransferase</keyword>
<dbReference type="InterPro" id="IPR002813">
    <property type="entry name" value="Arg_biosynth_ArgJ"/>
</dbReference>
<keyword evidence="11" id="KW-1185">Reference proteome</keyword>
<sequence length="412" mass="44525">MMEETEQVIHNDLTIINEGDAASPEGYIAGGVHVGLRRSKKDFGWLYSSVPANCAAVYTQNAYKAAPLQITKDSIDVTQQLSAIVINSAIANACTGERGIQDARLTRKLVSDKLQIPEYEVGVVSTGLIGEFLPMEKIKHGINQIDVSTNVNSSDFNESILTTDLVTKHTAVTISIENETITIGGTCKGSGMINPNMATMLGFMTTDANVDLEDLNLLLKEIVDETFNMITVDGDTSTNDMVILMANGKKLSNSLNKNHPEWNKFANAIKYVSQYLAKSIARDGEGATKLVKVTVSGGDSKQTVNKIAKTIVGSSLVKTAIHGGDPNFGRIITAIGYADSTISPYDVDVNLCGSKIVENGMAVPYDASKLKAKMERDTIDIDVKIGEEPFLATAFGCDLSYEYVRINALYRT</sequence>
<proteinExistence type="inferred from homology"/>
<dbReference type="FunFam" id="3.60.70.12:FF:000001">
    <property type="entry name" value="Arginine biosynthesis bifunctional protein ArgJ, chloroplastic"/>
    <property type="match status" value="1"/>
</dbReference>
<dbReference type="SUPFAM" id="SSF56266">
    <property type="entry name" value="DmpA/ArgJ-like"/>
    <property type="match status" value="1"/>
</dbReference>
<evidence type="ECO:0000256" key="6">
    <source>
        <dbReference type="ARBA" id="ARBA00022813"/>
    </source>
</evidence>
<dbReference type="HAMAP" id="MF_01106">
    <property type="entry name" value="ArgJ"/>
    <property type="match status" value="1"/>
</dbReference>
<comment type="subcellular location">
    <subcellularLocation>
        <location evidence="9">Cytoplasm</location>
    </subcellularLocation>
</comment>
<dbReference type="EC" id="2.3.1.35" evidence="9"/>
<dbReference type="EC" id="2.3.1.1" evidence="9"/>
<protein>
    <recommendedName>
        <fullName evidence="9">Arginine biosynthesis bifunctional protein ArgJ</fullName>
    </recommendedName>
    <domain>
        <recommendedName>
            <fullName evidence="9">Glutamate N-acetyltransferase</fullName>
            <ecNumber evidence="9">2.3.1.35</ecNumber>
        </recommendedName>
        <alternativeName>
            <fullName evidence="9">Ornithine acetyltransferase</fullName>
            <shortName evidence="9">OATase</shortName>
        </alternativeName>
        <alternativeName>
            <fullName evidence="9">Ornithine transacetylase</fullName>
        </alternativeName>
    </domain>
    <domain>
        <recommendedName>
            <fullName evidence="9">Amino-acid acetyltransferase</fullName>
            <ecNumber evidence="9">2.3.1.1</ecNumber>
        </recommendedName>
        <alternativeName>
            <fullName evidence="9">N-acetylglutamate synthase</fullName>
            <shortName evidence="9">AGSase</shortName>
        </alternativeName>
    </domain>
    <component>
        <recommendedName>
            <fullName evidence="9">Arginine biosynthesis bifunctional protein ArgJ alpha chain</fullName>
        </recommendedName>
    </component>
    <component>
        <recommendedName>
            <fullName evidence="9">Arginine biosynthesis bifunctional protein ArgJ beta chain</fullName>
        </recommendedName>
    </component>
</protein>
<dbReference type="InterPro" id="IPR042195">
    <property type="entry name" value="ArgJ_beta_C"/>
</dbReference>
<evidence type="ECO:0000256" key="9">
    <source>
        <dbReference type="HAMAP-Rule" id="MF_01106"/>
    </source>
</evidence>
<comment type="pathway">
    <text evidence="9">Amino-acid biosynthesis; L-arginine biosynthesis; L-ornithine and N-acetyl-L-glutamate from L-glutamate and N(2)-acetyl-L-ornithine (cyclic): step 1/1.</text>
</comment>
<dbReference type="GO" id="GO:0006592">
    <property type="term" value="P:ornithine biosynthetic process"/>
    <property type="evidence" value="ECO:0007669"/>
    <property type="project" value="TreeGrafter"/>
</dbReference>
<feature type="active site" description="Nucleophile" evidence="9">
    <location>
        <position position="199"/>
    </location>
</feature>
<keyword evidence="6 9" id="KW-0068">Autocatalytic cleavage</keyword>
<feature type="site" description="Involved in the stabilization of negative charge on the oxyanion by the formation of the oxyanion hole" evidence="9">
    <location>
        <position position="126"/>
    </location>
</feature>
<feature type="binding site" evidence="9">
    <location>
        <position position="162"/>
    </location>
    <ligand>
        <name>substrate</name>
    </ligand>
</feature>
<keyword evidence="7 9" id="KW-0511">Multifunctional enzyme</keyword>
<dbReference type="InterPro" id="IPR016117">
    <property type="entry name" value="ArgJ-like_dom_sf"/>
</dbReference>
<dbReference type="GO" id="GO:0006526">
    <property type="term" value="P:L-arginine biosynthetic process"/>
    <property type="evidence" value="ECO:0007669"/>
    <property type="project" value="UniProtKB-UniRule"/>
</dbReference>
<dbReference type="GO" id="GO:0004042">
    <property type="term" value="F:L-glutamate N-acetyltransferase activity"/>
    <property type="evidence" value="ECO:0007669"/>
    <property type="project" value="UniProtKB-UniRule"/>
</dbReference>
<feature type="site" description="Cleavage; by autolysis" evidence="9">
    <location>
        <begin position="198"/>
        <end position="199"/>
    </location>
</feature>
<evidence type="ECO:0000256" key="3">
    <source>
        <dbReference type="ARBA" id="ARBA00022571"/>
    </source>
</evidence>
<keyword evidence="3 9" id="KW-0055">Arginine biosynthesis</keyword>
<comment type="similarity">
    <text evidence="1 9">Belongs to the ArgJ family.</text>
</comment>
<feature type="chain" id="PRO_5023484821" description="Arginine biosynthesis bifunctional protein ArgJ alpha chain" evidence="9">
    <location>
        <begin position="1"/>
        <end position="198"/>
    </location>
</feature>
<dbReference type="PANTHER" id="PTHR23100">
    <property type="entry name" value="ARGININE BIOSYNTHESIS BIFUNCTIONAL PROTEIN ARGJ"/>
    <property type="match status" value="1"/>
</dbReference>
<dbReference type="UniPathway" id="UPA00068">
    <property type="reaction ID" value="UER00106"/>
</dbReference>
<dbReference type="GO" id="GO:0004358">
    <property type="term" value="F:L-glutamate N-acetyltransferase activity, acting on acetyl-L-ornithine as donor"/>
    <property type="evidence" value="ECO:0007669"/>
    <property type="project" value="UniProtKB-UniRule"/>
</dbReference>
<evidence type="ECO:0000256" key="4">
    <source>
        <dbReference type="ARBA" id="ARBA00022605"/>
    </source>
</evidence>
<organism evidence="10 11">
    <name type="scientific">Mammaliicoccus stepanovicii</name>
    <dbReference type="NCBI Taxonomy" id="643214"/>
    <lineage>
        <taxon>Bacteria</taxon>
        <taxon>Bacillati</taxon>
        <taxon>Bacillota</taxon>
        <taxon>Bacilli</taxon>
        <taxon>Bacillales</taxon>
        <taxon>Staphylococcaceae</taxon>
        <taxon>Mammaliicoccus</taxon>
    </lineage>
</organism>
<dbReference type="NCBIfam" id="TIGR00120">
    <property type="entry name" value="ArgJ"/>
    <property type="match status" value="1"/>
</dbReference>